<evidence type="ECO:0000313" key="7">
    <source>
        <dbReference type="EMBL" id="OAR05758.1"/>
    </source>
</evidence>
<evidence type="ECO:0000313" key="8">
    <source>
        <dbReference type="Proteomes" id="UP000243081"/>
    </source>
</evidence>
<dbReference type="PANTHER" id="PTHR24252">
    <property type="entry name" value="ACROSIN-RELATED"/>
    <property type="match status" value="1"/>
</dbReference>
<dbReference type="AlphaFoldDB" id="A0A179ISV9"/>
<dbReference type="GO" id="GO:0051604">
    <property type="term" value="P:protein maturation"/>
    <property type="evidence" value="ECO:0007669"/>
    <property type="project" value="UniProtKB-ARBA"/>
</dbReference>
<name>A0A179ISV9_CORDF</name>
<keyword evidence="2" id="KW-0964">Secreted</keyword>
<accession>A0A179ISV9</accession>
<evidence type="ECO:0000256" key="2">
    <source>
        <dbReference type="ARBA" id="ARBA00022525"/>
    </source>
</evidence>
<evidence type="ECO:0000256" key="3">
    <source>
        <dbReference type="ARBA" id="ARBA00023157"/>
    </source>
</evidence>
<dbReference type="PROSITE" id="PS00134">
    <property type="entry name" value="TRYPSIN_HIS"/>
    <property type="match status" value="1"/>
</dbReference>
<reference evidence="7 8" key="1">
    <citation type="submission" date="2016-03" db="EMBL/GenBank/DDBJ databases">
        <title>Fine-scale spatial genetic structure of a fungal parasite of coffee scale insects.</title>
        <authorList>
            <person name="Jackson D."/>
            <person name="Zemenick K.A."/>
            <person name="Malloure B."/>
            <person name="Quandt C.A."/>
            <person name="James T.Y."/>
        </authorList>
    </citation>
    <scope>NUCLEOTIDE SEQUENCE [LARGE SCALE GENOMIC DNA]</scope>
    <source>
        <strain evidence="7 8">UM487</strain>
    </source>
</reference>
<dbReference type="Proteomes" id="UP000243081">
    <property type="component" value="Unassembled WGS sequence"/>
</dbReference>
<comment type="subcellular location">
    <subcellularLocation>
        <location evidence="1">Secreted</location>
    </subcellularLocation>
</comment>
<dbReference type="OrthoDB" id="6380398at2759"/>
<keyword evidence="4" id="KW-0378">Hydrolase</keyword>
<dbReference type="InterPro" id="IPR018114">
    <property type="entry name" value="TRYPSIN_HIS"/>
</dbReference>
<dbReference type="GO" id="GO:0004252">
    <property type="term" value="F:serine-type endopeptidase activity"/>
    <property type="evidence" value="ECO:0007669"/>
    <property type="project" value="InterPro"/>
</dbReference>
<dbReference type="OMA" id="GWGQTCP"/>
<dbReference type="InterPro" id="IPR043504">
    <property type="entry name" value="Peptidase_S1_PA_chymotrypsin"/>
</dbReference>
<dbReference type="FunFam" id="2.40.10.10:FF:000047">
    <property type="entry name" value="Trypsin eta"/>
    <property type="match status" value="1"/>
</dbReference>
<dbReference type="CDD" id="cd00190">
    <property type="entry name" value="Tryp_SPc"/>
    <property type="match status" value="1"/>
</dbReference>
<dbReference type="PANTHER" id="PTHR24252:SF7">
    <property type="entry name" value="HYALIN"/>
    <property type="match status" value="1"/>
</dbReference>
<keyword evidence="8" id="KW-1185">Reference proteome</keyword>
<dbReference type="SUPFAM" id="SSF50494">
    <property type="entry name" value="Trypsin-like serine proteases"/>
    <property type="match status" value="1"/>
</dbReference>
<keyword evidence="3" id="KW-1015">Disulfide bond</keyword>
<evidence type="ECO:0000256" key="1">
    <source>
        <dbReference type="ARBA" id="ARBA00004613"/>
    </source>
</evidence>
<evidence type="ECO:0000256" key="5">
    <source>
        <dbReference type="SAM" id="SignalP"/>
    </source>
</evidence>
<dbReference type="Pfam" id="PF00089">
    <property type="entry name" value="Trypsin"/>
    <property type="match status" value="1"/>
</dbReference>
<dbReference type="EMBL" id="LUKN01000114">
    <property type="protein sequence ID" value="OAR05758.1"/>
    <property type="molecule type" value="Genomic_DNA"/>
</dbReference>
<evidence type="ECO:0000259" key="6">
    <source>
        <dbReference type="PROSITE" id="PS50240"/>
    </source>
</evidence>
<dbReference type="PRINTS" id="PR00722">
    <property type="entry name" value="CHYMOTRYPSIN"/>
</dbReference>
<dbReference type="GO" id="GO:0006508">
    <property type="term" value="P:proteolysis"/>
    <property type="evidence" value="ECO:0007669"/>
    <property type="project" value="UniProtKB-KW"/>
</dbReference>
<keyword evidence="5" id="KW-0732">Signal</keyword>
<evidence type="ECO:0000256" key="4">
    <source>
        <dbReference type="RuleBase" id="RU363034"/>
    </source>
</evidence>
<sequence>MVLHAALVAVIATLAAQTATAWPLFGRQAASTRIVGGQLAPDGAFPFIVSLTIQGQHFCGGSLLDETTVLTASHCLHGIPEGETVIARAGSHDTTQGGVESTVVSLTAHPGFTMENLDHDVAILKLSDPIKESDTIQYAKLPEAGSDAMPGTKTVGGWGAEVDHGPVVQQLKVLNLKLINREQCQQIAPKTNRITENMICAGEGVEDSCQGDSGGPLIDAQTGVLEGVVSFGWGCASQGLPAVYARVGNHLDFILGQPGGSE</sequence>
<dbReference type="InterPro" id="IPR033116">
    <property type="entry name" value="TRYPSIN_SER"/>
</dbReference>
<keyword evidence="4" id="KW-0720">Serine protease</keyword>
<feature type="signal peptide" evidence="5">
    <location>
        <begin position="1"/>
        <end position="21"/>
    </location>
</feature>
<proteinExistence type="predicted"/>
<gene>
    <name evidence="7" type="ORF">LLEC1_06788</name>
</gene>
<organism evidence="7 8">
    <name type="scientific">Cordyceps confragosa</name>
    <name type="common">Lecanicillium lecanii</name>
    <dbReference type="NCBI Taxonomy" id="2714763"/>
    <lineage>
        <taxon>Eukaryota</taxon>
        <taxon>Fungi</taxon>
        <taxon>Dikarya</taxon>
        <taxon>Ascomycota</taxon>
        <taxon>Pezizomycotina</taxon>
        <taxon>Sordariomycetes</taxon>
        <taxon>Hypocreomycetidae</taxon>
        <taxon>Hypocreales</taxon>
        <taxon>Cordycipitaceae</taxon>
        <taxon>Akanthomyces</taxon>
    </lineage>
</organism>
<feature type="domain" description="Peptidase S1" evidence="6">
    <location>
        <begin position="34"/>
        <end position="254"/>
    </location>
</feature>
<dbReference type="SMART" id="SM00020">
    <property type="entry name" value="Tryp_SPc"/>
    <property type="match status" value="1"/>
</dbReference>
<protein>
    <recommendedName>
        <fullName evidence="6">Peptidase S1 domain-containing protein</fullName>
    </recommendedName>
</protein>
<dbReference type="InterPro" id="IPR001254">
    <property type="entry name" value="Trypsin_dom"/>
</dbReference>
<dbReference type="InterPro" id="IPR009003">
    <property type="entry name" value="Peptidase_S1_PA"/>
</dbReference>
<dbReference type="GO" id="GO:0005576">
    <property type="term" value="C:extracellular region"/>
    <property type="evidence" value="ECO:0007669"/>
    <property type="project" value="UniProtKB-SubCell"/>
</dbReference>
<feature type="non-terminal residue" evidence="7">
    <location>
        <position position="262"/>
    </location>
</feature>
<dbReference type="PROSITE" id="PS50240">
    <property type="entry name" value="TRYPSIN_DOM"/>
    <property type="match status" value="1"/>
</dbReference>
<feature type="chain" id="PRO_5008104709" description="Peptidase S1 domain-containing protein" evidence="5">
    <location>
        <begin position="22"/>
        <end position="262"/>
    </location>
</feature>
<dbReference type="Gene3D" id="2.40.10.10">
    <property type="entry name" value="Trypsin-like serine proteases"/>
    <property type="match status" value="1"/>
</dbReference>
<keyword evidence="4" id="KW-0645">Protease</keyword>
<comment type="caution">
    <text evidence="7">The sequence shown here is derived from an EMBL/GenBank/DDBJ whole genome shotgun (WGS) entry which is preliminary data.</text>
</comment>
<dbReference type="InterPro" id="IPR001314">
    <property type="entry name" value="Peptidase_S1A"/>
</dbReference>
<dbReference type="PROSITE" id="PS00135">
    <property type="entry name" value="TRYPSIN_SER"/>
    <property type="match status" value="1"/>
</dbReference>